<dbReference type="EMBL" id="JARVKM010000041">
    <property type="protein sequence ID" value="KAK9774543.1"/>
    <property type="molecule type" value="Genomic_DNA"/>
</dbReference>
<keyword evidence="3" id="KW-1185">Reference proteome</keyword>
<comment type="caution">
    <text evidence="2">The sequence shown here is derived from an EMBL/GenBank/DDBJ whole genome shotgun (WGS) entry which is preliminary data.</text>
</comment>
<evidence type="ECO:0000313" key="3">
    <source>
        <dbReference type="Proteomes" id="UP001465668"/>
    </source>
</evidence>
<evidence type="ECO:0000313" key="2">
    <source>
        <dbReference type="EMBL" id="KAK9774543.1"/>
    </source>
</evidence>
<gene>
    <name evidence="2" type="ORF">SCAR479_08891</name>
</gene>
<feature type="compositionally biased region" description="Basic and acidic residues" evidence="1">
    <location>
        <begin position="168"/>
        <end position="186"/>
    </location>
</feature>
<dbReference type="Proteomes" id="UP001465668">
    <property type="component" value="Unassembled WGS sequence"/>
</dbReference>
<evidence type="ECO:0000256" key="1">
    <source>
        <dbReference type="SAM" id="MobiDB-lite"/>
    </source>
</evidence>
<protein>
    <submittedName>
        <fullName evidence="2">Reticulocyte-binding protein 2 like protein a protein</fullName>
    </submittedName>
</protein>
<sequence>MIPVGLHKRWDAEKVLKLRNADTGSITCTFDHTTRNRRCQKVIAQRKIESYTERLDDLAGKNTYKVLKSPEIDDLARASLCHMHVSHTEELAHQWRLQIRLWAVRNGIPEPVSTTTKMTEPKVSINGKNQTVSMNHDNFISVREHNQVLEQMKELKLELARAKKEKESMQRLLRESPGRQEARGISRDPTFPGSQGWIDSWSEYIEAWNHIKNVGPQTAVTNNLRWPVKSGRLEEVTVANVREFFVNTWRLQNNNPDEYRATLEAELDDWTTKNLVSFFNDDLFEVSPTGCIEAIQTIGKVLHELKREIEEK</sequence>
<name>A0ABR2XL81_9PEZI</name>
<organism evidence="2 3">
    <name type="scientific">Seiridium cardinale</name>
    <dbReference type="NCBI Taxonomy" id="138064"/>
    <lineage>
        <taxon>Eukaryota</taxon>
        <taxon>Fungi</taxon>
        <taxon>Dikarya</taxon>
        <taxon>Ascomycota</taxon>
        <taxon>Pezizomycotina</taxon>
        <taxon>Sordariomycetes</taxon>
        <taxon>Xylariomycetidae</taxon>
        <taxon>Amphisphaeriales</taxon>
        <taxon>Sporocadaceae</taxon>
        <taxon>Seiridium</taxon>
    </lineage>
</organism>
<proteinExistence type="predicted"/>
<feature type="region of interest" description="Disordered" evidence="1">
    <location>
        <begin position="168"/>
        <end position="189"/>
    </location>
</feature>
<reference evidence="2 3" key="1">
    <citation type="submission" date="2024-02" db="EMBL/GenBank/DDBJ databases">
        <title>First draft genome assembly of two strains of Seiridium cardinale.</title>
        <authorList>
            <person name="Emiliani G."/>
            <person name="Scali E."/>
        </authorList>
    </citation>
    <scope>NUCLEOTIDE SEQUENCE [LARGE SCALE GENOMIC DNA]</scope>
    <source>
        <strain evidence="2 3">BM-138-000479</strain>
    </source>
</reference>
<accession>A0ABR2XL81</accession>